<dbReference type="OrthoDB" id="9814110at2"/>
<evidence type="ECO:0000259" key="1">
    <source>
        <dbReference type="Pfam" id="PF00483"/>
    </source>
</evidence>
<dbReference type="InterPro" id="IPR029044">
    <property type="entry name" value="Nucleotide-diphossugar_trans"/>
</dbReference>
<dbReference type="PANTHER" id="PTHR22572">
    <property type="entry name" value="SUGAR-1-PHOSPHATE GUANYL TRANSFERASE"/>
    <property type="match status" value="1"/>
</dbReference>
<organism evidence="2 3">
    <name type="scientific">Pseudodesulfovibrio aespoeensis (strain ATCC 700646 / DSM 10631 / Aspo-2)</name>
    <name type="common">Desulfovibrio aespoeensis</name>
    <dbReference type="NCBI Taxonomy" id="643562"/>
    <lineage>
        <taxon>Bacteria</taxon>
        <taxon>Pseudomonadati</taxon>
        <taxon>Thermodesulfobacteriota</taxon>
        <taxon>Desulfovibrionia</taxon>
        <taxon>Desulfovibrionales</taxon>
        <taxon>Desulfovibrionaceae</taxon>
    </lineage>
</organism>
<reference evidence="2 3" key="2">
    <citation type="journal article" date="2014" name="Genome Announc.">
        <title>Complete Genome Sequence of the Subsurface, Mesophilic Sulfate-Reducing Bacterium Desulfovibrio aespoeensis Aspo-2.</title>
        <authorList>
            <person name="Pedersen K."/>
            <person name="Bengtsson A."/>
            <person name="Edlund J."/>
            <person name="Rabe L."/>
            <person name="Hazen T."/>
            <person name="Chakraborty R."/>
            <person name="Goodwin L."/>
            <person name="Shapiro N."/>
        </authorList>
    </citation>
    <scope>NUCLEOTIDE SEQUENCE [LARGE SCALE GENOMIC DNA]</scope>
    <source>
        <strain evidence="3">ATCC 700646 / DSM 10631 / Aspo-2</strain>
    </source>
</reference>
<sequence>MLITETPAIILAGGRGTRLQSVVSDRPKVLADVAGRPYLALVLDRLQRLGVPLAVLSTGYMAGAVEEAIGSSHAGMPVRYAREDSPLGTGGGAALAASLVSAPWYLVLNGDSWCETDLARFVAAVPEDCDAGMLLTRVPDVSRYGAVQVGPGSRIESFREKGAGPDSKAGLDRAGLINAGVYLLSRRCLDGMGGAAPRSLERDVFPFLAVQGRIYGHMVEAPFIDIGTPESYARVLPFFKEAQNR</sequence>
<gene>
    <name evidence="2" type="ordered locus">Daes_0074</name>
</gene>
<reference evidence="3" key="1">
    <citation type="submission" date="2010-12" db="EMBL/GenBank/DDBJ databases">
        <title>Complete sequence of Desulfovibrio aespoeensis Aspo-2.</title>
        <authorList>
            <consortium name="US DOE Joint Genome Institute"/>
            <person name="Lucas S."/>
            <person name="Copeland A."/>
            <person name="Lapidus A."/>
            <person name="Cheng J.-F."/>
            <person name="Goodwin L."/>
            <person name="Pitluck S."/>
            <person name="Chertkov O."/>
            <person name="Misra M."/>
            <person name="Detter J.C."/>
            <person name="Han C."/>
            <person name="Tapia R."/>
            <person name="Land M."/>
            <person name="Hauser L."/>
            <person name="Kyrpides N."/>
            <person name="Ivanova N."/>
            <person name="Ovchinnikova G."/>
            <person name="Pedersen K."/>
            <person name="Jagevall S."/>
            <person name="Hazen T."/>
            <person name="Woyke T."/>
        </authorList>
    </citation>
    <scope>NUCLEOTIDE SEQUENCE [LARGE SCALE GENOMIC DNA]</scope>
    <source>
        <strain evidence="3">ATCC 700646 / DSM 10631 / Aspo-2</strain>
    </source>
</reference>
<dbReference type="Gene3D" id="3.90.550.10">
    <property type="entry name" value="Spore Coat Polysaccharide Biosynthesis Protein SpsA, Chain A"/>
    <property type="match status" value="1"/>
</dbReference>
<evidence type="ECO:0000313" key="2">
    <source>
        <dbReference type="EMBL" id="ADU61103.1"/>
    </source>
</evidence>
<name>E6VUF8_PSEA9</name>
<dbReference type="GO" id="GO:0016740">
    <property type="term" value="F:transferase activity"/>
    <property type="evidence" value="ECO:0007669"/>
    <property type="project" value="UniProtKB-KW"/>
</dbReference>
<dbReference type="RefSeq" id="WP_013513040.1">
    <property type="nucleotide sequence ID" value="NC_014844.1"/>
</dbReference>
<dbReference type="KEGG" id="das:Daes_0074"/>
<keyword evidence="2" id="KW-0808">Transferase</keyword>
<dbReference type="SUPFAM" id="SSF53448">
    <property type="entry name" value="Nucleotide-diphospho-sugar transferases"/>
    <property type="match status" value="1"/>
</dbReference>
<dbReference type="eggNOG" id="COG1208">
    <property type="taxonomic scope" value="Bacteria"/>
</dbReference>
<evidence type="ECO:0000313" key="3">
    <source>
        <dbReference type="Proteomes" id="UP000002191"/>
    </source>
</evidence>
<dbReference type="InterPro" id="IPR005835">
    <property type="entry name" value="NTP_transferase_dom"/>
</dbReference>
<accession>E6VUF8</accession>
<protein>
    <submittedName>
        <fullName evidence="2">Nucleotidyl transferase</fullName>
    </submittedName>
</protein>
<dbReference type="InterPro" id="IPR050486">
    <property type="entry name" value="Mannose-1P_guanyltransferase"/>
</dbReference>
<keyword evidence="3" id="KW-1185">Reference proteome</keyword>
<dbReference type="EMBL" id="CP002431">
    <property type="protein sequence ID" value="ADU61103.1"/>
    <property type="molecule type" value="Genomic_DNA"/>
</dbReference>
<dbReference type="STRING" id="643562.Daes_0074"/>
<dbReference type="AlphaFoldDB" id="E6VUF8"/>
<feature type="domain" description="Nucleotidyl transferase" evidence="1">
    <location>
        <begin position="8"/>
        <end position="238"/>
    </location>
</feature>
<dbReference type="Pfam" id="PF00483">
    <property type="entry name" value="NTP_transferase"/>
    <property type="match status" value="1"/>
</dbReference>
<dbReference type="HOGENOM" id="CLU_029499_2_0_7"/>
<proteinExistence type="predicted"/>
<dbReference type="Proteomes" id="UP000002191">
    <property type="component" value="Chromosome"/>
</dbReference>